<keyword evidence="1" id="KW-0732">Signal</keyword>
<proteinExistence type="predicted"/>
<feature type="chain" id="PRO_5045450525" evidence="1">
    <location>
        <begin position="26"/>
        <end position="168"/>
    </location>
</feature>
<dbReference type="EMBL" id="JAVRHQ010000025">
    <property type="protein sequence ID" value="MDT0644383.1"/>
    <property type="molecule type" value="Genomic_DNA"/>
</dbReference>
<dbReference type="RefSeq" id="WP_311535999.1">
    <property type="nucleotide sequence ID" value="NZ_JAVRHQ010000025.1"/>
</dbReference>
<gene>
    <name evidence="2" type="ORF">RM553_16210</name>
</gene>
<comment type="caution">
    <text evidence="2">The sequence shown here is derived from an EMBL/GenBank/DDBJ whole genome shotgun (WGS) entry which is preliminary data.</text>
</comment>
<accession>A0ABU3CDR0</accession>
<organism evidence="2 3">
    <name type="scientific">Autumnicola tepida</name>
    <dbReference type="NCBI Taxonomy" id="3075595"/>
    <lineage>
        <taxon>Bacteria</taxon>
        <taxon>Pseudomonadati</taxon>
        <taxon>Bacteroidota</taxon>
        <taxon>Flavobacteriia</taxon>
        <taxon>Flavobacteriales</taxon>
        <taxon>Flavobacteriaceae</taxon>
        <taxon>Autumnicola</taxon>
    </lineage>
</organism>
<name>A0ABU3CDR0_9FLAO</name>
<evidence type="ECO:0000256" key="1">
    <source>
        <dbReference type="SAM" id="SignalP"/>
    </source>
</evidence>
<feature type="signal peptide" evidence="1">
    <location>
        <begin position="1"/>
        <end position="25"/>
    </location>
</feature>
<evidence type="ECO:0000313" key="3">
    <source>
        <dbReference type="Proteomes" id="UP001262889"/>
    </source>
</evidence>
<sequence>MKTTTTSVMLVNFLMIFLISFSASAQKYQAYNLEQIMKPTTKSRTSFNTAQVENINALIYDLNPTIFVEDQKVKSYDEKDPLIARVKPDSWNLLSQDEEIFNSIELITLQLPQANSFSQTLDLSGFKSFNNLKYIFVECTGNCTAGQVERIFRNVGEVTVLYVVSTPE</sequence>
<dbReference type="Proteomes" id="UP001262889">
    <property type="component" value="Unassembled WGS sequence"/>
</dbReference>
<protein>
    <submittedName>
        <fullName evidence="2">Uncharacterized protein</fullName>
    </submittedName>
</protein>
<reference evidence="2 3" key="1">
    <citation type="submission" date="2023-09" db="EMBL/GenBank/DDBJ databases">
        <authorList>
            <person name="Rey-Velasco X."/>
        </authorList>
    </citation>
    <scope>NUCLEOTIDE SEQUENCE [LARGE SCALE GENOMIC DNA]</scope>
    <source>
        <strain evidence="2 3">F363</strain>
    </source>
</reference>
<evidence type="ECO:0000313" key="2">
    <source>
        <dbReference type="EMBL" id="MDT0644383.1"/>
    </source>
</evidence>
<keyword evidence="3" id="KW-1185">Reference proteome</keyword>